<accession>A0AAU0Q392</accession>
<evidence type="ECO:0000256" key="1">
    <source>
        <dbReference type="SAM" id="Phobius"/>
    </source>
</evidence>
<dbReference type="InterPro" id="IPR050583">
    <property type="entry name" value="Mycobacterial_A85_antigen"/>
</dbReference>
<protein>
    <submittedName>
        <fullName evidence="2">Alpha/beta hydrolase-fold protein</fullName>
    </submittedName>
</protein>
<keyword evidence="1" id="KW-0812">Transmembrane</keyword>
<dbReference type="GO" id="GO:0016787">
    <property type="term" value="F:hydrolase activity"/>
    <property type="evidence" value="ECO:0007669"/>
    <property type="project" value="UniProtKB-KW"/>
</dbReference>
<feature type="transmembrane region" description="Helical" evidence="1">
    <location>
        <begin position="143"/>
        <end position="164"/>
    </location>
</feature>
<dbReference type="SUPFAM" id="SSF53474">
    <property type="entry name" value="alpha/beta-Hydrolases"/>
    <property type="match status" value="1"/>
</dbReference>
<reference evidence="2 3" key="1">
    <citation type="submission" date="2023-10" db="EMBL/GenBank/DDBJ databases">
        <title>complete genome sequence of Corynebacterium pseudokroppenstedtii P15-C1.</title>
        <authorList>
            <person name="Bruggemann H."/>
            <person name="Poehlein A."/>
        </authorList>
    </citation>
    <scope>NUCLEOTIDE SEQUENCE [LARGE SCALE GENOMIC DNA]</scope>
    <source>
        <strain evidence="2 3">P15_C1</strain>
    </source>
</reference>
<dbReference type="KEGG" id="cpsk:Q0N40_01850"/>
<sequence>MHILGDIPLVGTMPSLVNGVVIILVWAFFFVSTARARSVGYAIRLACVLLGSVTTVTALVWLVLEKTWKPFGGGTAIGVYVAGWALIVLIGLAIGSHCARGRTRLVPWFKKLRATEPRATGPRSSRPRATFSQRWASISWKSVLHAVGACVAFTCGTVACVNVVNNSFALYPSVDSLVGKEPYTTAQYADVKGTSTPFTPPQGSTIAGAWNGVSPRNKGVLVPFMIPSPVSHFQTTESQVYLPPAYFANPRPLLPVVVLMNGLPGSPSQWFEIGNAGQTLHHFERVHHGLAPVVVAINTTGNDDEDLGCFDTKKAKVQTYMDTDVPQQIQKYFQVSNDPTQWAIGGLSYGGTCALQAIVNNPEPYRYFLDFSGDRTPGTMSAKKNADTYFEGNLNAYLRVNPEDILKRRKFTGIKGVFVAGQSDKSSVRDLKYMNGLAQSAGIDSSFREVPGGHDFGTWRLALVLTLPDVARATRLIG</sequence>
<feature type="transmembrane region" description="Helical" evidence="1">
    <location>
        <begin position="76"/>
        <end position="95"/>
    </location>
</feature>
<dbReference type="InterPro" id="IPR000801">
    <property type="entry name" value="Esterase-like"/>
</dbReference>
<dbReference type="GO" id="GO:0016747">
    <property type="term" value="F:acyltransferase activity, transferring groups other than amino-acyl groups"/>
    <property type="evidence" value="ECO:0007669"/>
    <property type="project" value="TreeGrafter"/>
</dbReference>
<evidence type="ECO:0000313" key="2">
    <source>
        <dbReference type="EMBL" id="WPF25320.1"/>
    </source>
</evidence>
<dbReference type="PANTHER" id="PTHR48098:SF1">
    <property type="entry name" value="DIACYLGLYCEROL ACYLTRANSFERASE_MYCOLYLTRANSFERASE AG85A"/>
    <property type="match status" value="1"/>
</dbReference>
<dbReference type="InterPro" id="IPR029058">
    <property type="entry name" value="AB_hydrolase_fold"/>
</dbReference>
<dbReference type="EMBL" id="CP137757">
    <property type="protein sequence ID" value="WPF25320.1"/>
    <property type="molecule type" value="Genomic_DNA"/>
</dbReference>
<keyword evidence="3" id="KW-1185">Reference proteome</keyword>
<organism evidence="2 3">
    <name type="scientific">Corynebacterium pseudokroppenstedtii</name>
    <dbReference type="NCBI Taxonomy" id="2804917"/>
    <lineage>
        <taxon>Bacteria</taxon>
        <taxon>Bacillati</taxon>
        <taxon>Actinomycetota</taxon>
        <taxon>Actinomycetes</taxon>
        <taxon>Mycobacteriales</taxon>
        <taxon>Corynebacteriaceae</taxon>
        <taxon>Corynebacterium</taxon>
    </lineage>
</organism>
<keyword evidence="1" id="KW-1133">Transmembrane helix</keyword>
<evidence type="ECO:0000313" key="3">
    <source>
        <dbReference type="Proteomes" id="UP001174314"/>
    </source>
</evidence>
<gene>
    <name evidence="2" type="ORF">Q0N40_01850</name>
</gene>
<feature type="transmembrane region" description="Helical" evidence="1">
    <location>
        <begin position="12"/>
        <end position="31"/>
    </location>
</feature>
<dbReference type="PANTHER" id="PTHR48098">
    <property type="entry name" value="ENTEROCHELIN ESTERASE-RELATED"/>
    <property type="match status" value="1"/>
</dbReference>
<proteinExistence type="predicted"/>
<keyword evidence="1" id="KW-0472">Membrane</keyword>
<dbReference type="Pfam" id="PF00756">
    <property type="entry name" value="Esterase"/>
    <property type="match status" value="1"/>
</dbReference>
<dbReference type="AlphaFoldDB" id="A0AAU0Q392"/>
<name>A0AAU0Q392_9CORY</name>
<dbReference type="Gene3D" id="3.40.50.1820">
    <property type="entry name" value="alpha/beta hydrolase"/>
    <property type="match status" value="1"/>
</dbReference>
<dbReference type="RefSeq" id="WP_221924138.1">
    <property type="nucleotide sequence ID" value="NZ_CP137757.1"/>
</dbReference>
<feature type="transmembrane region" description="Helical" evidence="1">
    <location>
        <begin position="43"/>
        <end position="64"/>
    </location>
</feature>
<keyword evidence="2" id="KW-0378">Hydrolase</keyword>
<dbReference type="Proteomes" id="UP001174314">
    <property type="component" value="Chromosome"/>
</dbReference>